<evidence type="ECO:0000313" key="2">
    <source>
        <dbReference type="Proteomes" id="UP000542353"/>
    </source>
</evidence>
<sequence length="47" mass="5264">MAEKELFSELSVQHSAKVLDAGRARLREPVRDQIELRSVDLDALLSA</sequence>
<organism evidence="1 2">
    <name type="scientific">Rhodopseudomonas rhenobacensis</name>
    <dbReference type="NCBI Taxonomy" id="87461"/>
    <lineage>
        <taxon>Bacteria</taxon>
        <taxon>Pseudomonadati</taxon>
        <taxon>Pseudomonadota</taxon>
        <taxon>Alphaproteobacteria</taxon>
        <taxon>Hyphomicrobiales</taxon>
        <taxon>Nitrobacteraceae</taxon>
        <taxon>Rhodopseudomonas</taxon>
    </lineage>
</organism>
<comment type="caution">
    <text evidence="1">The sequence shown here is derived from an EMBL/GenBank/DDBJ whole genome shotgun (WGS) entry which is preliminary data.</text>
</comment>
<keyword evidence="2" id="KW-1185">Reference proteome</keyword>
<evidence type="ECO:0000313" key="1">
    <source>
        <dbReference type="EMBL" id="MBB5045643.1"/>
    </source>
</evidence>
<protein>
    <submittedName>
        <fullName evidence="1">Uncharacterized protein</fullName>
    </submittedName>
</protein>
<accession>A0A7W7Z0E6</accession>
<feature type="non-terminal residue" evidence="1">
    <location>
        <position position="47"/>
    </location>
</feature>
<gene>
    <name evidence="1" type="ORF">HNR60_000372</name>
</gene>
<reference evidence="1 2" key="1">
    <citation type="submission" date="2020-08" db="EMBL/GenBank/DDBJ databases">
        <title>Genomic Encyclopedia of Type Strains, Phase IV (KMG-IV): sequencing the most valuable type-strain genomes for metagenomic binning, comparative biology and taxonomic classification.</title>
        <authorList>
            <person name="Goeker M."/>
        </authorList>
    </citation>
    <scope>NUCLEOTIDE SEQUENCE [LARGE SCALE GENOMIC DNA]</scope>
    <source>
        <strain evidence="1 2">DSM 12706</strain>
    </source>
</reference>
<dbReference type="EMBL" id="JACHIH010000001">
    <property type="protein sequence ID" value="MBB5045643.1"/>
    <property type="molecule type" value="Genomic_DNA"/>
</dbReference>
<name>A0A7W7Z0E6_9BRAD</name>
<dbReference type="Proteomes" id="UP000542353">
    <property type="component" value="Unassembled WGS sequence"/>
</dbReference>
<proteinExistence type="predicted"/>
<dbReference type="AlphaFoldDB" id="A0A7W7Z0E6"/>